<organism evidence="2 3">
    <name type="scientific">Paramarasmius palmivorus</name>
    <dbReference type="NCBI Taxonomy" id="297713"/>
    <lineage>
        <taxon>Eukaryota</taxon>
        <taxon>Fungi</taxon>
        <taxon>Dikarya</taxon>
        <taxon>Basidiomycota</taxon>
        <taxon>Agaricomycotina</taxon>
        <taxon>Agaricomycetes</taxon>
        <taxon>Agaricomycetidae</taxon>
        <taxon>Agaricales</taxon>
        <taxon>Marasmiineae</taxon>
        <taxon>Marasmiaceae</taxon>
        <taxon>Paramarasmius</taxon>
    </lineage>
</organism>
<feature type="transmembrane region" description="Helical" evidence="1">
    <location>
        <begin position="5"/>
        <end position="27"/>
    </location>
</feature>
<keyword evidence="3" id="KW-1185">Reference proteome</keyword>
<feature type="transmembrane region" description="Helical" evidence="1">
    <location>
        <begin position="47"/>
        <end position="69"/>
    </location>
</feature>
<evidence type="ECO:0000313" key="3">
    <source>
        <dbReference type="Proteomes" id="UP001383192"/>
    </source>
</evidence>
<gene>
    <name evidence="2" type="ORF">VNI00_014562</name>
</gene>
<keyword evidence="1" id="KW-0472">Membrane</keyword>
<dbReference type="EMBL" id="JAYKXP010000083">
    <property type="protein sequence ID" value="KAK7029434.1"/>
    <property type="molecule type" value="Genomic_DNA"/>
</dbReference>
<dbReference type="AlphaFoldDB" id="A0AAW0BT59"/>
<reference evidence="2 3" key="1">
    <citation type="submission" date="2024-01" db="EMBL/GenBank/DDBJ databases">
        <title>A draft genome for a cacao thread blight-causing isolate of Paramarasmius palmivorus.</title>
        <authorList>
            <person name="Baruah I.K."/>
            <person name="Bukari Y."/>
            <person name="Amoako-Attah I."/>
            <person name="Meinhardt L.W."/>
            <person name="Bailey B.A."/>
            <person name="Cohen S.P."/>
        </authorList>
    </citation>
    <scope>NUCLEOTIDE SEQUENCE [LARGE SCALE GENOMIC DNA]</scope>
    <source>
        <strain evidence="2 3">GH-12</strain>
    </source>
</reference>
<comment type="caution">
    <text evidence="2">The sequence shown here is derived from an EMBL/GenBank/DDBJ whole genome shotgun (WGS) entry which is preliminary data.</text>
</comment>
<proteinExistence type="predicted"/>
<sequence length="128" mass="13910">MQRTILSATLESGLIYSAFSITLAVFTRGGPSSSEWYGEILLILIRAWPFCAGITASIVIVRVSLGIAFNDLRTEMTTVGALEVDCATELPQSQAAGLNLRAPRRKSDLSDVVIIGRDVEYEQSRSSQ</sequence>
<name>A0AAW0BT59_9AGAR</name>
<evidence type="ECO:0000256" key="1">
    <source>
        <dbReference type="SAM" id="Phobius"/>
    </source>
</evidence>
<protein>
    <submittedName>
        <fullName evidence="2">Uncharacterized protein</fullName>
    </submittedName>
</protein>
<keyword evidence="1" id="KW-0812">Transmembrane</keyword>
<keyword evidence="1" id="KW-1133">Transmembrane helix</keyword>
<dbReference type="Proteomes" id="UP001383192">
    <property type="component" value="Unassembled WGS sequence"/>
</dbReference>
<evidence type="ECO:0000313" key="2">
    <source>
        <dbReference type="EMBL" id="KAK7029434.1"/>
    </source>
</evidence>
<accession>A0AAW0BT59</accession>